<name>A0A8J6Y031_9BACT</name>
<proteinExistence type="predicted"/>
<sequence>MNMMQGGAQPVVARLLDGRTLKGTTRDFGPNKPKFHLFPWGEEADKPLDIVIGALKAVFFVKSYEGNSEHDEDNSFQTAKGQGRKLVVHFKDSETIAGFTMGYNPSNQGFFLIPADPESNNARIYVVNAAVNKVEPFSGVAPADRAASGS</sequence>
<reference evidence="1 2" key="1">
    <citation type="submission" date="2020-08" db="EMBL/GenBank/DDBJ databases">
        <title>Acidobacteriota in marine sediments use diverse sulfur dissimilation pathways.</title>
        <authorList>
            <person name="Wasmund K."/>
        </authorList>
    </citation>
    <scope>NUCLEOTIDE SEQUENCE [LARGE SCALE GENOMIC DNA]</scope>
    <source>
        <strain evidence="1">MAG AM4</strain>
    </source>
</reference>
<dbReference type="Pfam" id="PF22478">
    <property type="entry name" value="DUF6982"/>
    <property type="match status" value="1"/>
</dbReference>
<dbReference type="EMBL" id="JACXWD010000037">
    <property type="protein sequence ID" value="MBD3868620.1"/>
    <property type="molecule type" value="Genomic_DNA"/>
</dbReference>
<comment type="caution">
    <text evidence="1">The sequence shown here is derived from an EMBL/GenBank/DDBJ whole genome shotgun (WGS) entry which is preliminary data.</text>
</comment>
<accession>A0A8J6Y031</accession>
<dbReference type="AlphaFoldDB" id="A0A8J6Y031"/>
<evidence type="ECO:0000313" key="2">
    <source>
        <dbReference type="Proteomes" id="UP000648239"/>
    </source>
</evidence>
<dbReference type="Proteomes" id="UP000648239">
    <property type="component" value="Unassembled WGS sequence"/>
</dbReference>
<gene>
    <name evidence="1" type="ORF">IFK94_10895</name>
</gene>
<evidence type="ECO:0000313" key="1">
    <source>
        <dbReference type="EMBL" id="MBD3868620.1"/>
    </source>
</evidence>
<organism evidence="1 2">
    <name type="scientific">Candidatus Polarisedimenticola svalbardensis</name>
    <dbReference type="NCBI Taxonomy" id="2886004"/>
    <lineage>
        <taxon>Bacteria</taxon>
        <taxon>Pseudomonadati</taxon>
        <taxon>Acidobacteriota</taxon>
        <taxon>Candidatus Polarisedimenticolia</taxon>
        <taxon>Candidatus Polarisedimenticolales</taxon>
        <taxon>Candidatus Polarisedimenticolaceae</taxon>
        <taxon>Candidatus Polarisedimenticola</taxon>
    </lineage>
</organism>
<protein>
    <submittedName>
        <fullName evidence="1">Uncharacterized protein</fullName>
    </submittedName>
</protein>
<dbReference type="InterPro" id="IPR054251">
    <property type="entry name" value="DUF6982"/>
</dbReference>